<feature type="domain" description="HAMP" evidence="10">
    <location>
        <begin position="345"/>
        <end position="397"/>
    </location>
</feature>
<dbReference type="PROSITE" id="PS50111">
    <property type="entry name" value="CHEMOTAXIS_TRANSDUC_2"/>
    <property type="match status" value="1"/>
</dbReference>
<organism evidence="11 12">
    <name type="scientific">Paenibacillus residui</name>
    <dbReference type="NCBI Taxonomy" id="629724"/>
    <lineage>
        <taxon>Bacteria</taxon>
        <taxon>Bacillati</taxon>
        <taxon>Bacillota</taxon>
        <taxon>Bacilli</taxon>
        <taxon>Bacillales</taxon>
        <taxon>Paenibacillaceae</taxon>
        <taxon>Paenibacillus</taxon>
    </lineage>
</organism>
<dbReference type="SMART" id="SM00304">
    <property type="entry name" value="HAMP"/>
    <property type="match status" value="1"/>
</dbReference>
<protein>
    <submittedName>
        <fullName evidence="11">Methyl-accepting chemotaxis protein</fullName>
    </submittedName>
</protein>
<dbReference type="Gene3D" id="1.10.287.950">
    <property type="entry name" value="Methyl-accepting chemotaxis protein"/>
    <property type="match status" value="1"/>
</dbReference>
<keyword evidence="7" id="KW-0175">Coiled coil</keyword>
<dbReference type="Gene3D" id="6.10.340.10">
    <property type="match status" value="1"/>
</dbReference>
<dbReference type="PROSITE" id="PS50885">
    <property type="entry name" value="HAMP"/>
    <property type="match status" value="1"/>
</dbReference>
<dbReference type="InterPro" id="IPR004089">
    <property type="entry name" value="MCPsignal_dom"/>
</dbReference>
<dbReference type="Pfam" id="PF00015">
    <property type="entry name" value="MCPsignal"/>
    <property type="match status" value="1"/>
</dbReference>
<evidence type="ECO:0000313" key="12">
    <source>
        <dbReference type="Proteomes" id="UP001597120"/>
    </source>
</evidence>
<dbReference type="SUPFAM" id="SSF58104">
    <property type="entry name" value="Methyl-accepting chemotaxis protein (MCP) signaling domain"/>
    <property type="match status" value="1"/>
</dbReference>
<gene>
    <name evidence="11" type="ORF">ACFQ03_18585</name>
</gene>
<evidence type="ECO:0000313" key="11">
    <source>
        <dbReference type="EMBL" id="MFD0871152.1"/>
    </source>
</evidence>
<feature type="transmembrane region" description="Helical" evidence="8">
    <location>
        <begin position="44"/>
        <end position="64"/>
    </location>
</feature>
<evidence type="ECO:0000256" key="3">
    <source>
        <dbReference type="ARBA" id="ARBA00023136"/>
    </source>
</evidence>
<keyword evidence="8" id="KW-0812">Transmembrane</keyword>
<dbReference type="CDD" id="cd06225">
    <property type="entry name" value="HAMP"/>
    <property type="match status" value="1"/>
</dbReference>
<dbReference type="InterPro" id="IPR003660">
    <property type="entry name" value="HAMP_dom"/>
</dbReference>
<evidence type="ECO:0000259" key="9">
    <source>
        <dbReference type="PROSITE" id="PS50111"/>
    </source>
</evidence>
<feature type="transmembrane region" description="Helical" evidence="8">
    <location>
        <begin position="324"/>
        <end position="344"/>
    </location>
</feature>
<comment type="caution">
    <text evidence="11">The sequence shown here is derived from an EMBL/GenBank/DDBJ whole genome shotgun (WGS) entry which is preliminary data.</text>
</comment>
<dbReference type="PANTHER" id="PTHR32089">
    <property type="entry name" value="METHYL-ACCEPTING CHEMOTAXIS PROTEIN MCPB"/>
    <property type="match status" value="1"/>
</dbReference>
<feature type="coiled-coil region" evidence="7">
    <location>
        <begin position="672"/>
        <end position="699"/>
    </location>
</feature>
<dbReference type="Gene3D" id="3.30.450.20">
    <property type="entry name" value="PAS domain"/>
    <property type="match status" value="1"/>
</dbReference>
<evidence type="ECO:0000256" key="2">
    <source>
        <dbReference type="ARBA" id="ARBA00022475"/>
    </source>
</evidence>
<keyword evidence="3 8" id="KW-0472">Membrane</keyword>
<name>A0ABW3DCB4_9BACL</name>
<comment type="subcellular location">
    <subcellularLocation>
        <location evidence="1">Cell membrane</location>
    </subcellularLocation>
</comment>
<evidence type="ECO:0000256" key="1">
    <source>
        <dbReference type="ARBA" id="ARBA00004236"/>
    </source>
</evidence>
<dbReference type="PANTHER" id="PTHR32089:SF112">
    <property type="entry name" value="LYSOZYME-LIKE PROTEIN-RELATED"/>
    <property type="match status" value="1"/>
</dbReference>
<evidence type="ECO:0000256" key="8">
    <source>
        <dbReference type="SAM" id="Phobius"/>
    </source>
</evidence>
<evidence type="ECO:0000259" key="10">
    <source>
        <dbReference type="PROSITE" id="PS50885"/>
    </source>
</evidence>
<keyword evidence="4 6" id="KW-0807">Transducer</keyword>
<evidence type="ECO:0000256" key="7">
    <source>
        <dbReference type="SAM" id="Coils"/>
    </source>
</evidence>
<feature type="domain" description="Methyl-accepting transducer" evidence="9">
    <location>
        <begin position="416"/>
        <end position="666"/>
    </location>
</feature>
<sequence length="702" mass="77086">MKLSKNPFKKLFSRNQRPISQDGRSFSWKNIKLKSPGKSVGMKLFLIFFFSILVPVVSLGIFSYNLSKDIIENKVSQASEQTVEQATDKLDLIFQNIMDVTTQLFADSEFLRNLQMINVQSTEDYTTYDLINKIQQRLNTLINSNNMMYGIYLIPTGEGRMLGSGSLSTINRAEIVNEEWFKETIEGGGVPVWLPTKRYGYVGGDTVFGISRLLSKEYVILAEIRVNVLNSGIANIATAGGEAVIVDNQNRLVSVEDIDQIGEVFEIDTTDNNSAYASSVSKKEVYNGEEHLIVYKKMNATGWAVVTNSPLAGLVKDTNQISNITLIMVIVSVVVAVLIGMYVVRMIGKPLSHLRDLMSQGAQGNLTVRIKHSGKDEIGEVSTSFNQMMEQITRLVQQTNQSAADVLDTARVLLHSSKQTATSAREIAIATEEIANGASSLAMEAEKGNGLTQEIGIQMKQVVAANVEMGSAAAEVHQASEQGTAYMGELTNKTNLTEKMTRSMVEKVDKLKESTSSIRKILDVLQNLTRQTNILSLNATIEAARAGAAGKGFMVVADEIRKLADQSKQSIEVVGEITEKIQGEIDETVSVLSEAYPVFQEQIESVKDAELIFQKVQEQMGAFVEQLSAVTDSIQTLEESQVVLHEAMTNVSAVSEESSATSEEVASLSNEQLNVSDELVKLSEKLEELSNSLKDSLSKFTI</sequence>
<comment type="similarity">
    <text evidence="5">Belongs to the methyl-accepting chemotaxis (MCP) protein family.</text>
</comment>
<accession>A0ABW3DCB4</accession>
<dbReference type="EMBL" id="JBHTIU010000074">
    <property type="protein sequence ID" value="MFD0871152.1"/>
    <property type="molecule type" value="Genomic_DNA"/>
</dbReference>
<dbReference type="Proteomes" id="UP001597120">
    <property type="component" value="Unassembled WGS sequence"/>
</dbReference>
<reference evidence="12" key="1">
    <citation type="journal article" date="2019" name="Int. J. Syst. Evol. Microbiol.">
        <title>The Global Catalogue of Microorganisms (GCM) 10K type strain sequencing project: providing services to taxonomists for standard genome sequencing and annotation.</title>
        <authorList>
            <consortium name="The Broad Institute Genomics Platform"/>
            <consortium name="The Broad Institute Genome Sequencing Center for Infectious Disease"/>
            <person name="Wu L."/>
            <person name="Ma J."/>
        </authorList>
    </citation>
    <scope>NUCLEOTIDE SEQUENCE [LARGE SCALE GENOMIC DNA]</scope>
    <source>
        <strain evidence="12">CCUG 57263</strain>
    </source>
</reference>
<evidence type="ECO:0000256" key="5">
    <source>
        <dbReference type="ARBA" id="ARBA00029447"/>
    </source>
</evidence>
<dbReference type="Pfam" id="PF00672">
    <property type="entry name" value="HAMP"/>
    <property type="match status" value="1"/>
</dbReference>
<evidence type="ECO:0000256" key="4">
    <source>
        <dbReference type="ARBA" id="ARBA00023224"/>
    </source>
</evidence>
<evidence type="ECO:0000256" key="6">
    <source>
        <dbReference type="PROSITE-ProRule" id="PRU00284"/>
    </source>
</evidence>
<keyword evidence="2" id="KW-1003">Cell membrane</keyword>
<keyword evidence="12" id="KW-1185">Reference proteome</keyword>
<dbReference type="PRINTS" id="PR00260">
    <property type="entry name" value="CHEMTRNSDUCR"/>
</dbReference>
<dbReference type="InterPro" id="IPR004090">
    <property type="entry name" value="Chemotax_Me-accpt_rcpt"/>
</dbReference>
<dbReference type="SMART" id="SM00283">
    <property type="entry name" value="MA"/>
    <property type="match status" value="1"/>
</dbReference>
<proteinExistence type="inferred from homology"/>
<keyword evidence="8" id="KW-1133">Transmembrane helix</keyword>
<dbReference type="RefSeq" id="WP_379290068.1">
    <property type="nucleotide sequence ID" value="NZ_JBHTIU010000074.1"/>
</dbReference>